<reference evidence="2" key="1">
    <citation type="submission" date="2021-10" db="EMBL/GenBank/DDBJ databases">
        <title>Roseicella aerolatum sp. nov., isolated from aerosols of e-waste dismantling site.</title>
        <authorList>
            <person name="Qin T."/>
        </authorList>
    </citation>
    <scope>NUCLEOTIDE SEQUENCE</scope>
    <source>
        <strain evidence="2">GB24</strain>
    </source>
</reference>
<keyword evidence="1" id="KW-0812">Transmembrane</keyword>
<comment type="caution">
    <text evidence="2">The sequence shown here is derived from an EMBL/GenBank/DDBJ whole genome shotgun (WGS) entry which is preliminary data.</text>
</comment>
<feature type="transmembrane region" description="Helical" evidence="1">
    <location>
        <begin position="133"/>
        <end position="158"/>
    </location>
</feature>
<feature type="transmembrane region" description="Helical" evidence="1">
    <location>
        <begin position="190"/>
        <end position="211"/>
    </location>
</feature>
<accession>A0A9X1I9N8</accession>
<feature type="transmembrane region" description="Helical" evidence="1">
    <location>
        <begin position="100"/>
        <end position="121"/>
    </location>
</feature>
<name>A0A9X1I9N8_9PROT</name>
<keyword evidence="3" id="KW-1185">Reference proteome</keyword>
<evidence type="ECO:0000256" key="1">
    <source>
        <dbReference type="SAM" id="Phobius"/>
    </source>
</evidence>
<dbReference type="AlphaFoldDB" id="A0A9X1I9N8"/>
<feature type="transmembrane region" description="Helical" evidence="1">
    <location>
        <begin position="308"/>
        <end position="328"/>
    </location>
</feature>
<keyword evidence="1" id="KW-1133">Transmembrane helix</keyword>
<feature type="transmembrane region" description="Helical" evidence="1">
    <location>
        <begin position="164"/>
        <end position="183"/>
    </location>
</feature>
<gene>
    <name evidence="2" type="ORF">LHA35_03685</name>
</gene>
<dbReference type="Proteomes" id="UP001139311">
    <property type="component" value="Unassembled WGS sequence"/>
</dbReference>
<proteinExistence type="predicted"/>
<protein>
    <submittedName>
        <fullName evidence="2">Uncharacterized protein</fullName>
    </submittedName>
</protein>
<feature type="transmembrane region" description="Helical" evidence="1">
    <location>
        <begin position="271"/>
        <end position="296"/>
    </location>
</feature>
<dbReference type="EMBL" id="JAJAQI010000003">
    <property type="protein sequence ID" value="MCB4820830.1"/>
    <property type="molecule type" value="Genomic_DNA"/>
</dbReference>
<sequence>MSDASLPGAAPATRRRAAWRGLLPLCLALPLLPFLAASGFPSQDGPSHIETARLLELIRAGEAPVAAQFLEEFDPGPTNVLALQALSLLLRVLPPARAEWAMALGLTLLLLGAVLLALRLLRGRAEDAALGALLCAPVMLYMGSFSLVLGTAFAFVALAAAARLLAGGGAGFALLFLLATLLGCAANIQVAIPVLAAAFGGVAGAALWRRLRGGRLVLTRPEARLLLAALPVVGLVLLYKLTMAGGDLAEGANWHYPRQLAALLFRADTTWFWYSDLVLFLLLSLALFGAVVWWLWRGAEAGRATTSPAPWALAGSLAIAALILVLPTATTAVPQIPNRLAPFLHFLLFLWFMTAALPTGWRRLVVALALATGLSQAVTRSIGHRVLEARMAEMVSAEAQVPAGSVLEVVRISWLASNPVAPHDTPAHYLGGFRLRFSPFIHPGRGTAGRDIADLGNYQFMPRWRLFRLRPRPELEDVPGFGQLDWAMHNRRITDGLAGHRDRLRAAVGRDIDYLIVWHAGVDATARAQGDPVLAAFLADLAAGFEPVSRSAPAGYAELWRRKPEEAGPAPLAGIRPE</sequence>
<feature type="transmembrane region" description="Helical" evidence="1">
    <location>
        <begin position="223"/>
        <end position="241"/>
    </location>
</feature>
<organism evidence="2 3">
    <name type="scientific">Roseicella aerolata</name>
    <dbReference type="NCBI Taxonomy" id="2883479"/>
    <lineage>
        <taxon>Bacteria</taxon>
        <taxon>Pseudomonadati</taxon>
        <taxon>Pseudomonadota</taxon>
        <taxon>Alphaproteobacteria</taxon>
        <taxon>Acetobacterales</taxon>
        <taxon>Roseomonadaceae</taxon>
        <taxon>Roseicella</taxon>
    </lineage>
</organism>
<keyword evidence="1" id="KW-0472">Membrane</keyword>
<evidence type="ECO:0000313" key="2">
    <source>
        <dbReference type="EMBL" id="MCB4820830.1"/>
    </source>
</evidence>
<dbReference type="RefSeq" id="WP_226604626.1">
    <property type="nucleotide sequence ID" value="NZ_JAJAQI010000003.1"/>
</dbReference>
<evidence type="ECO:0000313" key="3">
    <source>
        <dbReference type="Proteomes" id="UP001139311"/>
    </source>
</evidence>
<feature type="transmembrane region" description="Helical" evidence="1">
    <location>
        <begin position="340"/>
        <end position="358"/>
    </location>
</feature>